<dbReference type="InterPro" id="IPR029044">
    <property type="entry name" value="Nucleotide-diphossugar_trans"/>
</dbReference>
<evidence type="ECO:0000313" key="2">
    <source>
        <dbReference type="Proteomes" id="UP000295122"/>
    </source>
</evidence>
<dbReference type="EMBL" id="SNZR01000011">
    <property type="protein sequence ID" value="TDR93142.1"/>
    <property type="molecule type" value="Genomic_DNA"/>
</dbReference>
<proteinExistence type="predicted"/>
<sequence>MEHTGAEGGRAGGETALIYVLDAEFLRPLKVLQYSLHVHGSFAGCPIIVVTNDPVVRDDRFIRSIARDIEFMDDDHLRKFSTIRGDRIPTGLSTSFAPKFTFLKLAIFRPRGFYRHVFIDADMLCLNPVDEATLYAPQEFKAVREFGAGVFPIGAEPRPDGYPQTAFDYVDEYGEAVVTKIEGINSGFVCLQGRSISDDLMEQAIEIGSRKSFPNEQSLTTQIVRDRGFSYMRLPIWFNARRRLFASLGEDFFSAVRTKIMLMHYTPGKAWKMQRQGLRSWDRVWFDYEDRGTEWINDVASRMV</sequence>
<evidence type="ECO:0008006" key="3">
    <source>
        <dbReference type="Google" id="ProtNLM"/>
    </source>
</evidence>
<dbReference type="OrthoDB" id="8278609at2"/>
<dbReference type="AlphaFoldDB" id="A0A4R7C5H1"/>
<dbReference type="SUPFAM" id="SSF53448">
    <property type="entry name" value="Nucleotide-diphospho-sugar transferases"/>
    <property type="match status" value="1"/>
</dbReference>
<name>A0A4R7C5H1_9HYPH</name>
<dbReference type="Proteomes" id="UP000295122">
    <property type="component" value="Unassembled WGS sequence"/>
</dbReference>
<dbReference type="RefSeq" id="WP_133768168.1">
    <property type="nucleotide sequence ID" value="NZ_SNZR01000011.1"/>
</dbReference>
<evidence type="ECO:0000313" key="1">
    <source>
        <dbReference type="EMBL" id="TDR93142.1"/>
    </source>
</evidence>
<accession>A0A4R7C5H1</accession>
<dbReference type="Gene3D" id="3.90.550.10">
    <property type="entry name" value="Spore Coat Polysaccharide Biosynthesis Protein SpsA, Chain A"/>
    <property type="match status" value="1"/>
</dbReference>
<keyword evidence="2" id="KW-1185">Reference proteome</keyword>
<organism evidence="1 2">
    <name type="scientific">Enterovirga rhinocerotis</name>
    <dbReference type="NCBI Taxonomy" id="1339210"/>
    <lineage>
        <taxon>Bacteria</taxon>
        <taxon>Pseudomonadati</taxon>
        <taxon>Pseudomonadota</taxon>
        <taxon>Alphaproteobacteria</taxon>
        <taxon>Hyphomicrobiales</taxon>
        <taxon>Methylobacteriaceae</taxon>
        <taxon>Enterovirga</taxon>
    </lineage>
</organism>
<protein>
    <recommendedName>
        <fullName evidence="3">Lipopolysaccharide biosynthesis glycosyltransferase</fullName>
    </recommendedName>
</protein>
<reference evidence="1 2" key="1">
    <citation type="submission" date="2019-03" db="EMBL/GenBank/DDBJ databases">
        <title>Genomic Encyclopedia of Type Strains, Phase IV (KMG-IV): sequencing the most valuable type-strain genomes for metagenomic binning, comparative biology and taxonomic classification.</title>
        <authorList>
            <person name="Goeker M."/>
        </authorList>
    </citation>
    <scope>NUCLEOTIDE SEQUENCE [LARGE SCALE GENOMIC DNA]</scope>
    <source>
        <strain evidence="1 2">DSM 25903</strain>
    </source>
</reference>
<gene>
    <name evidence="1" type="ORF">EV668_0396</name>
</gene>
<comment type="caution">
    <text evidence="1">The sequence shown here is derived from an EMBL/GenBank/DDBJ whole genome shotgun (WGS) entry which is preliminary data.</text>
</comment>